<dbReference type="Pfam" id="PF14322">
    <property type="entry name" value="SusD-like_3"/>
    <property type="match status" value="1"/>
</dbReference>
<evidence type="ECO:0000259" key="6">
    <source>
        <dbReference type="Pfam" id="PF07980"/>
    </source>
</evidence>
<dbReference type="Gene3D" id="1.25.40.390">
    <property type="match status" value="1"/>
</dbReference>
<gene>
    <name evidence="8" type="ORF">LX99_02868</name>
</gene>
<keyword evidence="3" id="KW-0732">Signal</keyword>
<proteinExistence type="inferred from homology"/>
<dbReference type="GO" id="GO:0009279">
    <property type="term" value="C:cell outer membrane"/>
    <property type="evidence" value="ECO:0007669"/>
    <property type="project" value="UniProtKB-SubCell"/>
</dbReference>
<dbReference type="Pfam" id="PF07980">
    <property type="entry name" value="SusD_RagB"/>
    <property type="match status" value="1"/>
</dbReference>
<evidence type="ECO:0000313" key="8">
    <source>
        <dbReference type="EMBL" id="PWK77058.1"/>
    </source>
</evidence>
<evidence type="ECO:0000313" key="9">
    <source>
        <dbReference type="Proteomes" id="UP000245678"/>
    </source>
</evidence>
<dbReference type="InterPro" id="IPR011990">
    <property type="entry name" value="TPR-like_helical_dom_sf"/>
</dbReference>
<dbReference type="SUPFAM" id="SSF48452">
    <property type="entry name" value="TPR-like"/>
    <property type="match status" value="1"/>
</dbReference>
<dbReference type="InterPro" id="IPR033985">
    <property type="entry name" value="SusD-like_N"/>
</dbReference>
<accession>A0A316H9E9</accession>
<keyword evidence="9" id="KW-1185">Reference proteome</keyword>
<dbReference type="AlphaFoldDB" id="A0A316H9E9"/>
<sequence>MPYDITQAASQPGIPLRLSSDLNTHPGRSSIADCYARVIADLQAALPALPVTPVYKTAPSQPAVNALLARISLAMGGYPAALDYANACLAQYATLSDYNTLNKPTTTGIHNTYLSEDIFHANMVGHVVYSVRRDSYIGPDLYNSYDANDLRKTKFFAILDGLSQYPRFVGSYDYKGLKYDGLAVDEVYLVKAECLARAGDAEGAMAALNALLVTRWKTGTFIPYTAANAGDALLQVLKERQKELLLRGLRWTDLRRLNLDSRLAVTLRRTVGGADYHLPPNDPKYAFPIPDIEVQLGGLTQNPR</sequence>
<protein>
    <submittedName>
        <fullName evidence="8">Putative outer membrane starch-binding protein</fullName>
    </submittedName>
</protein>
<keyword evidence="4" id="KW-0472">Membrane</keyword>
<evidence type="ECO:0000256" key="5">
    <source>
        <dbReference type="ARBA" id="ARBA00023237"/>
    </source>
</evidence>
<dbReference type="EMBL" id="QGHA01000005">
    <property type="protein sequence ID" value="PWK77058.1"/>
    <property type="molecule type" value="Genomic_DNA"/>
</dbReference>
<feature type="domain" description="SusD-like N-terminal" evidence="7">
    <location>
        <begin position="12"/>
        <end position="73"/>
    </location>
</feature>
<feature type="domain" description="RagB/SusD" evidence="6">
    <location>
        <begin position="186"/>
        <end position="303"/>
    </location>
</feature>
<keyword evidence="5" id="KW-0998">Cell outer membrane</keyword>
<comment type="subcellular location">
    <subcellularLocation>
        <location evidence="1">Cell outer membrane</location>
    </subcellularLocation>
</comment>
<name>A0A316H9E9_9SPHI</name>
<comment type="similarity">
    <text evidence="2">Belongs to the SusD family.</text>
</comment>
<comment type="caution">
    <text evidence="8">The sequence shown here is derived from an EMBL/GenBank/DDBJ whole genome shotgun (WGS) entry which is preliminary data.</text>
</comment>
<evidence type="ECO:0000256" key="1">
    <source>
        <dbReference type="ARBA" id="ARBA00004442"/>
    </source>
</evidence>
<evidence type="ECO:0000259" key="7">
    <source>
        <dbReference type="Pfam" id="PF14322"/>
    </source>
</evidence>
<evidence type="ECO:0000256" key="2">
    <source>
        <dbReference type="ARBA" id="ARBA00006275"/>
    </source>
</evidence>
<evidence type="ECO:0000256" key="4">
    <source>
        <dbReference type="ARBA" id="ARBA00023136"/>
    </source>
</evidence>
<evidence type="ECO:0000256" key="3">
    <source>
        <dbReference type="ARBA" id="ARBA00022729"/>
    </source>
</evidence>
<dbReference type="InterPro" id="IPR012944">
    <property type="entry name" value="SusD_RagB_dom"/>
</dbReference>
<reference evidence="8 9" key="1">
    <citation type="submission" date="2018-05" db="EMBL/GenBank/DDBJ databases">
        <title>Genomic Encyclopedia of Archaeal and Bacterial Type Strains, Phase II (KMG-II): from individual species to whole genera.</title>
        <authorList>
            <person name="Goeker M."/>
        </authorList>
    </citation>
    <scope>NUCLEOTIDE SEQUENCE [LARGE SCALE GENOMIC DNA]</scope>
    <source>
        <strain evidence="8 9">DSM 19975</strain>
    </source>
</reference>
<organism evidence="8 9">
    <name type="scientific">Mucilaginibacter oryzae</name>
    <dbReference type="NCBI Taxonomy" id="468058"/>
    <lineage>
        <taxon>Bacteria</taxon>
        <taxon>Pseudomonadati</taxon>
        <taxon>Bacteroidota</taxon>
        <taxon>Sphingobacteriia</taxon>
        <taxon>Sphingobacteriales</taxon>
        <taxon>Sphingobacteriaceae</taxon>
        <taxon>Mucilaginibacter</taxon>
    </lineage>
</organism>
<dbReference type="Proteomes" id="UP000245678">
    <property type="component" value="Unassembled WGS sequence"/>
</dbReference>